<evidence type="ECO:0000313" key="3">
    <source>
        <dbReference type="Proteomes" id="UP000324800"/>
    </source>
</evidence>
<organism evidence="2 3">
    <name type="scientific">Streblomastix strix</name>
    <dbReference type="NCBI Taxonomy" id="222440"/>
    <lineage>
        <taxon>Eukaryota</taxon>
        <taxon>Metamonada</taxon>
        <taxon>Preaxostyla</taxon>
        <taxon>Oxymonadida</taxon>
        <taxon>Streblomastigidae</taxon>
        <taxon>Streblomastix</taxon>
    </lineage>
</organism>
<feature type="region of interest" description="Disordered" evidence="1">
    <location>
        <begin position="361"/>
        <end position="519"/>
    </location>
</feature>
<evidence type="ECO:0008006" key="4">
    <source>
        <dbReference type="Google" id="ProtNLM"/>
    </source>
</evidence>
<feature type="compositionally biased region" description="Basic residues" evidence="1">
    <location>
        <begin position="390"/>
        <end position="402"/>
    </location>
</feature>
<feature type="compositionally biased region" description="Acidic residues" evidence="1">
    <location>
        <begin position="423"/>
        <end position="444"/>
    </location>
</feature>
<dbReference type="Proteomes" id="UP000324800">
    <property type="component" value="Unassembled WGS sequence"/>
</dbReference>
<sequence length="519" mass="59865">ANEIIEKRGKEVPISRQQPVTRSFPFDLQRRSSRMKKIEARMKELPRLMAENKQSLSPNFKKVQVLHDTYHYPPGMFGNFDETPIRLSNELSPTQFYTDAFPPSPIIAPPRTANASLVPFVCADGQHLTTFLLWPADKVPPELDPLIARDFQIIANKSGYMNKETLTQQCMPVWIKEIDEKRKCIRPPVYADQHFLMLFDSHSSRGDLDMIRELRLNNIDAVSIVPNSSGVSQPLDLCPNGRLKSVLNKDQGWVAESGAEGYRIELCKRLEEGTAALLFPPTIRQGFELSGYLDGQAENCLKRVPDKPQVPNQVAQSYHPKPRGFALGAKVLTDQHNIDRWQDFIDSKDAKQEEIEEKRKERLKKKKAKQQEKEDLSLEKQVKMIDRKMNKLRNRNSRKRRRIMNETDISDGEEYYQDGCELNIDDEGEEDQTEDFTETEDADPESLNNDETNVEDESSEEENLLNNVPKKRKRNSPIIIDDDDLSPKKCTVNKKRTSKASKEAMQSLETESRWRQYKK</sequence>
<name>A0A5J4WUU3_9EUKA</name>
<evidence type="ECO:0000313" key="2">
    <source>
        <dbReference type="EMBL" id="KAA6398817.1"/>
    </source>
</evidence>
<proteinExistence type="predicted"/>
<dbReference type="AlphaFoldDB" id="A0A5J4WUU3"/>
<gene>
    <name evidence="2" type="ORF">EZS28_005654</name>
</gene>
<accession>A0A5J4WUU3</accession>
<feature type="non-terminal residue" evidence="2">
    <location>
        <position position="1"/>
    </location>
</feature>
<dbReference type="EMBL" id="SNRW01000875">
    <property type="protein sequence ID" value="KAA6398817.1"/>
    <property type="molecule type" value="Genomic_DNA"/>
</dbReference>
<evidence type="ECO:0000256" key="1">
    <source>
        <dbReference type="SAM" id="MobiDB-lite"/>
    </source>
</evidence>
<reference evidence="2 3" key="1">
    <citation type="submission" date="2019-03" db="EMBL/GenBank/DDBJ databases">
        <title>Single cell metagenomics reveals metabolic interactions within the superorganism composed of flagellate Streblomastix strix and complex community of Bacteroidetes bacteria on its surface.</title>
        <authorList>
            <person name="Treitli S.C."/>
            <person name="Kolisko M."/>
            <person name="Husnik F."/>
            <person name="Keeling P."/>
            <person name="Hampl V."/>
        </authorList>
    </citation>
    <scope>NUCLEOTIDE SEQUENCE [LARGE SCALE GENOMIC DNA]</scope>
    <source>
        <strain evidence="2">ST1C</strain>
    </source>
</reference>
<comment type="caution">
    <text evidence="2">The sequence shown here is derived from an EMBL/GenBank/DDBJ whole genome shotgun (WGS) entry which is preliminary data.</text>
</comment>
<protein>
    <recommendedName>
        <fullName evidence="4">DDE-1 domain-containing protein</fullName>
    </recommendedName>
</protein>
<dbReference type="OrthoDB" id="71166at2759"/>
<feature type="compositionally biased region" description="Basic and acidic residues" evidence="1">
    <location>
        <begin position="369"/>
        <end position="389"/>
    </location>
</feature>
<feature type="compositionally biased region" description="Basic and acidic residues" evidence="1">
    <location>
        <begin position="510"/>
        <end position="519"/>
    </location>
</feature>
<feature type="compositionally biased region" description="Acidic residues" evidence="1">
    <location>
        <begin position="452"/>
        <end position="463"/>
    </location>
</feature>